<reference evidence="10" key="1">
    <citation type="submission" date="2021-03" db="EMBL/GenBank/DDBJ databases">
        <title>Sagittula salina sp. nov. strain M10.9X isolated from the marine waste.</title>
        <authorList>
            <person name="Satari L."/>
            <person name="Molina-Menor E."/>
            <person name="Vidal-Verdu A."/>
            <person name="Pascual J."/>
            <person name="Pereto J."/>
            <person name="Porcar M."/>
        </authorList>
    </citation>
    <scope>NUCLEOTIDE SEQUENCE</scope>
    <source>
        <strain evidence="10">M10.9X</strain>
    </source>
</reference>
<keyword evidence="11" id="KW-1185">Reference proteome</keyword>
<keyword evidence="2 7" id="KW-0678">Repressor</keyword>
<comment type="function">
    <text evidence="7">Repressor involved in choline regulation of the bet genes.</text>
</comment>
<keyword evidence="5 7" id="KW-0804">Transcription</keyword>
<dbReference type="Gene3D" id="1.10.357.10">
    <property type="entry name" value="Tetracycline Repressor, domain 2"/>
    <property type="match status" value="1"/>
</dbReference>
<keyword evidence="4 7" id="KW-0238">DNA-binding</keyword>
<keyword evidence="3 7" id="KW-0805">Transcription regulation</keyword>
<dbReference type="PROSITE" id="PS50977">
    <property type="entry name" value="HTH_TETR_2"/>
    <property type="match status" value="1"/>
</dbReference>
<dbReference type="InterPro" id="IPR036271">
    <property type="entry name" value="Tet_transcr_reg_TetR-rel_C_sf"/>
</dbReference>
<organism evidence="10 11">
    <name type="scientific">Sagittula salina</name>
    <dbReference type="NCBI Taxonomy" id="2820268"/>
    <lineage>
        <taxon>Bacteria</taxon>
        <taxon>Pseudomonadati</taxon>
        <taxon>Pseudomonadota</taxon>
        <taxon>Alphaproteobacteria</taxon>
        <taxon>Rhodobacterales</taxon>
        <taxon>Roseobacteraceae</taxon>
        <taxon>Sagittula</taxon>
    </lineage>
</organism>
<sequence>MPKQGQQPIRRAALVAATIEEIGAKGSLDVTVSAIAKRAGMSSALAHHYFGGKTDIFLAAMRHILREYAAEVRQALHAADPATRLEAVIAANFAPSSFEAATVSAWLAFYGLAQRDAQARRLLAVYHARLRSNLRFALRGRCTAPDRVAEVLGALIDGVYLRAALAGTGVSGSAEEVTRVAHALMTEGGADAL</sequence>
<accession>A0A940MRS6</accession>
<feature type="domain" description="HTH tetR-type" evidence="9">
    <location>
        <begin position="8"/>
        <end position="68"/>
    </location>
</feature>
<dbReference type="SUPFAM" id="SSF46689">
    <property type="entry name" value="Homeodomain-like"/>
    <property type="match status" value="1"/>
</dbReference>
<comment type="pathway">
    <text evidence="1 7">Amine and polyamine biosynthesis; betaine biosynthesis via choline pathway [regulation].</text>
</comment>
<gene>
    <name evidence="7 10" type="primary">betI</name>
    <name evidence="10" type="ORF">J5474_17160</name>
</gene>
<evidence type="ECO:0000313" key="10">
    <source>
        <dbReference type="EMBL" id="MBP0484209.1"/>
    </source>
</evidence>
<dbReference type="Pfam" id="PF00440">
    <property type="entry name" value="TetR_N"/>
    <property type="match status" value="1"/>
</dbReference>
<dbReference type="NCBIfam" id="NF001978">
    <property type="entry name" value="PRK00767.1"/>
    <property type="match status" value="1"/>
</dbReference>
<feature type="DNA-binding region" description="H-T-H motif" evidence="7 8">
    <location>
        <begin position="31"/>
        <end position="50"/>
    </location>
</feature>
<dbReference type="GO" id="GO:0003677">
    <property type="term" value="F:DNA binding"/>
    <property type="evidence" value="ECO:0007669"/>
    <property type="project" value="UniProtKB-UniRule"/>
</dbReference>
<evidence type="ECO:0000256" key="3">
    <source>
        <dbReference type="ARBA" id="ARBA00023015"/>
    </source>
</evidence>
<dbReference type="RefSeq" id="WP_209362332.1">
    <property type="nucleotide sequence ID" value="NZ_JAGISH010000010.1"/>
</dbReference>
<dbReference type="HAMAP" id="MF_00768">
    <property type="entry name" value="HTH_type_BetI"/>
    <property type="match status" value="1"/>
</dbReference>
<dbReference type="EMBL" id="JAGISH010000010">
    <property type="protein sequence ID" value="MBP0484209.1"/>
    <property type="molecule type" value="Genomic_DNA"/>
</dbReference>
<comment type="function">
    <text evidence="6">Repressor involved in the biosynthesis of the osmoprotectant glycine betaine. It represses transcription of the choline transporter BetT and the genes of BetAB involved in the synthesis of glycine betaine.</text>
</comment>
<evidence type="ECO:0000256" key="4">
    <source>
        <dbReference type="ARBA" id="ARBA00023125"/>
    </source>
</evidence>
<dbReference type="Pfam" id="PF13977">
    <property type="entry name" value="TetR_C_6"/>
    <property type="match status" value="1"/>
</dbReference>
<evidence type="ECO:0000259" key="9">
    <source>
        <dbReference type="PROSITE" id="PS50977"/>
    </source>
</evidence>
<dbReference type="GO" id="GO:0045892">
    <property type="term" value="P:negative regulation of DNA-templated transcription"/>
    <property type="evidence" value="ECO:0007669"/>
    <property type="project" value="UniProtKB-UniRule"/>
</dbReference>
<dbReference type="GO" id="GO:0019285">
    <property type="term" value="P:glycine betaine biosynthetic process from choline"/>
    <property type="evidence" value="ECO:0007669"/>
    <property type="project" value="UniProtKB-UniRule"/>
</dbReference>
<evidence type="ECO:0000256" key="6">
    <source>
        <dbReference type="ARBA" id="ARBA00024936"/>
    </source>
</evidence>
<proteinExistence type="inferred from homology"/>
<dbReference type="PANTHER" id="PTHR47506:SF6">
    <property type="entry name" value="HTH-TYPE TRANSCRIPTIONAL REPRESSOR NEMR"/>
    <property type="match status" value="1"/>
</dbReference>
<dbReference type="InterPro" id="IPR009057">
    <property type="entry name" value="Homeodomain-like_sf"/>
</dbReference>
<evidence type="ECO:0000256" key="1">
    <source>
        <dbReference type="ARBA" id="ARBA00004719"/>
    </source>
</evidence>
<dbReference type="NCBIfam" id="TIGR03384">
    <property type="entry name" value="betaine_BetI"/>
    <property type="match status" value="1"/>
</dbReference>
<dbReference type="AlphaFoldDB" id="A0A940MRS6"/>
<evidence type="ECO:0000256" key="8">
    <source>
        <dbReference type="PROSITE-ProRule" id="PRU00335"/>
    </source>
</evidence>
<dbReference type="InterPro" id="IPR017757">
    <property type="entry name" value="Tscrpt_rep_BetI"/>
</dbReference>
<dbReference type="GO" id="GO:0003700">
    <property type="term" value="F:DNA-binding transcription factor activity"/>
    <property type="evidence" value="ECO:0007669"/>
    <property type="project" value="UniProtKB-UniRule"/>
</dbReference>
<name>A0A940MRS6_9RHOB</name>
<evidence type="ECO:0000256" key="7">
    <source>
        <dbReference type="HAMAP-Rule" id="MF_00768"/>
    </source>
</evidence>
<dbReference type="SUPFAM" id="SSF48498">
    <property type="entry name" value="Tetracyclin repressor-like, C-terminal domain"/>
    <property type="match status" value="1"/>
</dbReference>
<comment type="caution">
    <text evidence="10">The sequence shown here is derived from an EMBL/GenBank/DDBJ whole genome shotgun (WGS) entry which is preliminary data.</text>
</comment>
<evidence type="ECO:0000256" key="5">
    <source>
        <dbReference type="ARBA" id="ARBA00023163"/>
    </source>
</evidence>
<dbReference type="Proteomes" id="UP000675940">
    <property type="component" value="Unassembled WGS sequence"/>
</dbReference>
<dbReference type="InterPro" id="IPR001647">
    <property type="entry name" value="HTH_TetR"/>
</dbReference>
<evidence type="ECO:0000313" key="11">
    <source>
        <dbReference type="Proteomes" id="UP000675940"/>
    </source>
</evidence>
<dbReference type="InterPro" id="IPR039538">
    <property type="entry name" value="BetI_C"/>
</dbReference>
<evidence type="ECO:0000256" key="2">
    <source>
        <dbReference type="ARBA" id="ARBA00022491"/>
    </source>
</evidence>
<dbReference type="PANTHER" id="PTHR47506">
    <property type="entry name" value="TRANSCRIPTIONAL REGULATORY PROTEIN"/>
    <property type="match status" value="1"/>
</dbReference>
<protein>
    <recommendedName>
        <fullName evidence="7">HTH-type transcriptional regulator BetI</fullName>
    </recommendedName>
</protein>